<feature type="transmembrane region" description="Helical" evidence="6">
    <location>
        <begin position="86"/>
        <end position="108"/>
    </location>
</feature>
<keyword evidence="2" id="KW-1003">Cell membrane</keyword>
<evidence type="ECO:0000256" key="1">
    <source>
        <dbReference type="ARBA" id="ARBA00004651"/>
    </source>
</evidence>
<name>A0ABS4BSU7_9FLAO</name>
<reference evidence="7 8" key="1">
    <citation type="submission" date="2021-04" db="EMBL/GenBank/DDBJ databases">
        <title>Mariniflexile gromovii gen. nov., sp. nov., a gliding bacterium isolated from the sea urchin Strongylocentrotus intermedius.</title>
        <authorList>
            <person name="Ko S."/>
            <person name="Le V."/>
            <person name="Ahn C.-Y."/>
            <person name="Oh H.-M."/>
        </authorList>
    </citation>
    <scope>NUCLEOTIDE SEQUENCE [LARGE SCALE GENOMIC DNA]</scope>
    <source>
        <strain evidence="7 8">KCTC 12570</strain>
    </source>
</reference>
<keyword evidence="8" id="KW-1185">Reference proteome</keyword>
<dbReference type="RefSeq" id="WP_209654085.1">
    <property type="nucleotide sequence ID" value="NZ_JAGJCB010000005.1"/>
</dbReference>
<evidence type="ECO:0000256" key="4">
    <source>
        <dbReference type="ARBA" id="ARBA00022989"/>
    </source>
</evidence>
<feature type="transmembrane region" description="Helical" evidence="6">
    <location>
        <begin position="21"/>
        <end position="41"/>
    </location>
</feature>
<organism evidence="7 8">
    <name type="scientific">Mariniflexile gromovii</name>
    <dbReference type="NCBI Taxonomy" id="362523"/>
    <lineage>
        <taxon>Bacteria</taxon>
        <taxon>Pseudomonadati</taxon>
        <taxon>Bacteroidota</taxon>
        <taxon>Flavobacteriia</taxon>
        <taxon>Flavobacteriales</taxon>
        <taxon>Flavobacteriaceae</taxon>
        <taxon>Mariniflexile</taxon>
    </lineage>
</organism>
<dbReference type="Pfam" id="PF01943">
    <property type="entry name" value="Polysacc_synt"/>
    <property type="match status" value="1"/>
</dbReference>
<keyword evidence="4 6" id="KW-1133">Transmembrane helix</keyword>
<comment type="subcellular location">
    <subcellularLocation>
        <location evidence="1">Cell membrane</location>
        <topology evidence="1">Multi-pass membrane protein</topology>
    </subcellularLocation>
</comment>
<evidence type="ECO:0000313" key="8">
    <source>
        <dbReference type="Proteomes" id="UP000670776"/>
    </source>
</evidence>
<feature type="transmembrane region" description="Helical" evidence="6">
    <location>
        <begin position="307"/>
        <end position="330"/>
    </location>
</feature>
<accession>A0ABS4BSU7</accession>
<dbReference type="PANTHER" id="PTHR30250">
    <property type="entry name" value="PST FAMILY PREDICTED COLANIC ACID TRANSPORTER"/>
    <property type="match status" value="1"/>
</dbReference>
<evidence type="ECO:0000256" key="5">
    <source>
        <dbReference type="ARBA" id="ARBA00023136"/>
    </source>
</evidence>
<evidence type="ECO:0000256" key="3">
    <source>
        <dbReference type="ARBA" id="ARBA00022692"/>
    </source>
</evidence>
<feature type="transmembrane region" description="Helical" evidence="6">
    <location>
        <begin position="266"/>
        <end position="286"/>
    </location>
</feature>
<evidence type="ECO:0000313" key="7">
    <source>
        <dbReference type="EMBL" id="MBP0903654.1"/>
    </source>
</evidence>
<feature type="transmembrane region" description="Helical" evidence="6">
    <location>
        <begin position="372"/>
        <end position="391"/>
    </location>
</feature>
<feature type="transmembrane region" description="Helical" evidence="6">
    <location>
        <begin position="397"/>
        <end position="418"/>
    </location>
</feature>
<feature type="transmembrane region" description="Helical" evidence="6">
    <location>
        <begin position="221"/>
        <end position="246"/>
    </location>
</feature>
<proteinExistence type="predicted"/>
<evidence type="ECO:0000256" key="2">
    <source>
        <dbReference type="ARBA" id="ARBA00022475"/>
    </source>
</evidence>
<feature type="transmembrane region" description="Helical" evidence="6">
    <location>
        <begin position="342"/>
        <end position="360"/>
    </location>
</feature>
<feature type="transmembrane region" description="Helical" evidence="6">
    <location>
        <begin position="154"/>
        <end position="176"/>
    </location>
</feature>
<feature type="transmembrane region" description="Helical" evidence="6">
    <location>
        <begin position="182"/>
        <end position="200"/>
    </location>
</feature>
<dbReference type="InterPro" id="IPR044550">
    <property type="entry name" value="WzxE"/>
</dbReference>
<sequence length="427" mass="49210">MIKKLLNNQFHKVISYNGAVVFLKIISSFIVSKVSAVYLGPSGYALVGNFRNVLQGLLGVTSTGFESGVIKYISENKADTSEQKKVIVNVFALNLLICLCVCPFIFLFSEQLALYILKESRLAFVFKYLSIFFPLVSFSFLIVYIVKGFQKFKLYALLTSISNVLNAILTFVLVYFFNLEGALFAGFLIPVLSFVFAFVFRDIRSLLFQAFSGFKSISFKFFKAISVYLFMAIYSAILISLSYLFIRNSIIKAIDIETAGLWEAMNKIATFYMIFFSSLMTLYLLPKLSQNKTVGGYYHIMKAYFKTLIPVLVLSFLIVFFLRVFIVKVFLTNEFLEISDYFYLQLLGDFFKVIGFSLAYQFHAKKMVTAYMVTDAFLYGVFYLLSVFLITDFSLKGVFYAYLFSTFLYFILVLLFVYRMRYKYLPH</sequence>
<dbReference type="PANTHER" id="PTHR30250:SF30">
    <property type="entry name" value="LIPID III FLIPPASE"/>
    <property type="match status" value="1"/>
</dbReference>
<feature type="transmembrane region" description="Helical" evidence="6">
    <location>
        <begin position="53"/>
        <end position="74"/>
    </location>
</feature>
<keyword evidence="5 6" id="KW-0472">Membrane</keyword>
<dbReference type="Proteomes" id="UP000670776">
    <property type="component" value="Unassembled WGS sequence"/>
</dbReference>
<evidence type="ECO:0000256" key="6">
    <source>
        <dbReference type="SAM" id="Phobius"/>
    </source>
</evidence>
<comment type="caution">
    <text evidence="7">The sequence shown here is derived from an EMBL/GenBank/DDBJ whole genome shotgun (WGS) entry which is preliminary data.</text>
</comment>
<protein>
    <submittedName>
        <fullName evidence="7">O-antigen translocase</fullName>
    </submittedName>
</protein>
<dbReference type="InterPro" id="IPR050833">
    <property type="entry name" value="Poly_Biosynth_Transport"/>
</dbReference>
<feature type="transmembrane region" description="Helical" evidence="6">
    <location>
        <begin position="128"/>
        <end position="147"/>
    </location>
</feature>
<dbReference type="InterPro" id="IPR002797">
    <property type="entry name" value="Polysacc_synth"/>
</dbReference>
<dbReference type="CDD" id="cd13125">
    <property type="entry name" value="MATE_like_10"/>
    <property type="match status" value="1"/>
</dbReference>
<dbReference type="EMBL" id="JAGJCB010000005">
    <property type="protein sequence ID" value="MBP0903654.1"/>
    <property type="molecule type" value="Genomic_DNA"/>
</dbReference>
<gene>
    <name evidence="7" type="ORF">J8H85_07420</name>
</gene>
<keyword evidence="3 6" id="KW-0812">Transmembrane</keyword>